<dbReference type="InterPro" id="IPR023214">
    <property type="entry name" value="HAD_sf"/>
</dbReference>
<dbReference type="SFLD" id="SFLDS00003">
    <property type="entry name" value="Haloacid_Dehalogenase"/>
    <property type="match status" value="1"/>
</dbReference>
<dbReference type="InterPro" id="IPR036412">
    <property type="entry name" value="HAD-like_sf"/>
</dbReference>
<reference evidence="1 2" key="1">
    <citation type="submission" date="2024-04" db="EMBL/GenBank/DDBJ databases">
        <title>Tritrichomonas musculus Genome.</title>
        <authorList>
            <person name="Alves-Ferreira E."/>
            <person name="Grigg M."/>
            <person name="Lorenzi H."/>
            <person name="Galac M."/>
        </authorList>
    </citation>
    <scope>NUCLEOTIDE SEQUENCE [LARGE SCALE GENOMIC DNA]</scope>
    <source>
        <strain evidence="1 2">EAF2021</strain>
    </source>
</reference>
<dbReference type="SUPFAM" id="SSF56784">
    <property type="entry name" value="HAD-like"/>
    <property type="match status" value="1"/>
</dbReference>
<dbReference type="NCBIfam" id="TIGR01549">
    <property type="entry name" value="HAD-SF-IA-v1"/>
    <property type="match status" value="1"/>
</dbReference>
<dbReference type="InterPro" id="IPR041492">
    <property type="entry name" value="HAD_2"/>
</dbReference>
<dbReference type="Gene3D" id="1.10.150.240">
    <property type="entry name" value="Putative phosphatase, domain 2"/>
    <property type="match status" value="1"/>
</dbReference>
<dbReference type="Pfam" id="PF13419">
    <property type="entry name" value="HAD_2"/>
    <property type="match status" value="1"/>
</dbReference>
<evidence type="ECO:0000313" key="2">
    <source>
        <dbReference type="Proteomes" id="UP001470230"/>
    </source>
</evidence>
<dbReference type="SFLD" id="SFLDG01129">
    <property type="entry name" value="C1.5:_HAD__Beta-PGM__Phosphata"/>
    <property type="match status" value="1"/>
</dbReference>
<dbReference type="NCBIfam" id="TIGR01509">
    <property type="entry name" value="HAD-SF-IA-v3"/>
    <property type="match status" value="1"/>
</dbReference>
<dbReference type="InterPro" id="IPR023198">
    <property type="entry name" value="PGP-like_dom2"/>
</dbReference>
<dbReference type="PRINTS" id="PR00413">
    <property type="entry name" value="HADHALOGNASE"/>
</dbReference>
<gene>
    <name evidence="1" type="ORF">M9Y10_031920</name>
</gene>
<sequence length="220" mass="24813">MIYPHPIKAVIFDNDGVIVDSIPIYRQVFKEIIGFDYPQSRLKKISGRSDWEVCRIAVHDLNLPMTAEEFYEKRQNELAKKFPESKLIPGADKIVHKLKKLGLPLALATSGDRAGQILKATNHKELYSLFDVIICGDEVKNAKPSPEIFLTAAEKLGNINPENIIVIDDALNGMVAANKAKMVSIFLNKNEVDHEDPLSKPYIRISSLDDFDFSLFKFEP</sequence>
<dbReference type="Gene3D" id="3.40.50.1000">
    <property type="entry name" value="HAD superfamily/HAD-like"/>
    <property type="match status" value="1"/>
</dbReference>
<keyword evidence="2" id="KW-1185">Reference proteome</keyword>
<protein>
    <submittedName>
        <fullName evidence="1">Pseudouridine-5'-phosphatase</fullName>
    </submittedName>
</protein>
<dbReference type="PANTHER" id="PTHR18901:SF38">
    <property type="entry name" value="PSEUDOURIDINE-5'-PHOSPHATASE"/>
    <property type="match status" value="1"/>
</dbReference>
<organism evidence="1 2">
    <name type="scientific">Tritrichomonas musculus</name>
    <dbReference type="NCBI Taxonomy" id="1915356"/>
    <lineage>
        <taxon>Eukaryota</taxon>
        <taxon>Metamonada</taxon>
        <taxon>Parabasalia</taxon>
        <taxon>Tritrichomonadida</taxon>
        <taxon>Tritrichomonadidae</taxon>
        <taxon>Tritrichomonas</taxon>
    </lineage>
</organism>
<evidence type="ECO:0000313" key="1">
    <source>
        <dbReference type="EMBL" id="KAK8839561.1"/>
    </source>
</evidence>
<dbReference type="SFLD" id="SFLDG01135">
    <property type="entry name" value="C1.5.6:_HAD__Beta-PGM__Phospha"/>
    <property type="match status" value="1"/>
</dbReference>
<name>A0ABR2H082_9EUKA</name>
<dbReference type="InterPro" id="IPR006439">
    <property type="entry name" value="HAD-SF_hydro_IA"/>
</dbReference>
<accession>A0ABR2H082</accession>
<dbReference type="EMBL" id="JAPFFF010000051">
    <property type="protein sequence ID" value="KAK8839561.1"/>
    <property type="molecule type" value="Genomic_DNA"/>
</dbReference>
<comment type="caution">
    <text evidence="1">The sequence shown here is derived from an EMBL/GenBank/DDBJ whole genome shotgun (WGS) entry which is preliminary data.</text>
</comment>
<proteinExistence type="predicted"/>
<dbReference type="PANTHER" id="PTHR18901">
    <property type="entry name" value="2-DEOXYGLUCOSE-6-PHOSPHATE PHOSPHATASE 2"/>
    <property type="match status" value="1"/>
</dbReference>
<dbReference type="Proteomes" id="UP001470230">
    <property type="component" value="Unassembled WGS sequence"/>
</dbReference>